<feature type="binding site" evidence="5">
    <location>
        <position position="222"/>
    </location>
    <ligand>
        <name>3-dehydroquinate</name>
        <dbReference type="ChEBI" id="CHEBI:32364"/>
    </ligand>
</feature>
<keyword evidence="3 5" id="KW-0456">Lyase</keyword>
<dbReference type="Gene3D" id="3.20.20.70">
    <property type="entry name" value="Aldolase class I"/>
    <property type="match status" value="1"/>
</dbReference>
<comment type="caution">
    <text evidence="6">The sequence shown here is derived from an EMBL/GenBank/DDBJ whole genome shotgun (WGS) entry which is preliminary data.</text>
</comment>
<dbReference type="Proteomes" id="UP001597252">
    <property type="component" value="Unassembled WGS sequence"/>
</dbReference>
<comment type="catalytic activity">
    <reaction evidence="1 5">
        <text>3-dehydroquinate = 3-dehydroshikimate + H2O</text>
        <dbReference type="Rhea" id="RHEA:21096"/>
        <dbReference type="ChEBI" id="CHEBI:15377"/>
        <dbReference type="ChEBI" id="CHEBI:16630"/>
        <dbReference type="ChEBI" id="CHEBI:32364"/>
        <dbReference type="EC" id="4.2.1.10"/>
    </reaction>
</comment>
<feature type="active site" description="Proton donor/acceptor" evidence="5">
    <location>
        <position position="135"/>
    </location>
</feature>
<dbReference type="Pfam" id="PF01487">
    <property type="entry name" value="DHquinase_I"/>
    <property type="match status" value="1"/>
</dbReference>
<feature type="binding site" evidence="5">
    <location>
        <position position="226"/>
    </location>
    <ligand>
        <name>3-dehydroquinate</name>
        <dbReference type="ChEBI" id="CHEBI:32364"/>
    </ligand>
</feature>
<feature type="binding site" evidence="5">
    <location>
        <position position="203"/>
    </location>
    <ligand>
        <name>3-dehydroquinate</name>
        <dbReference type="ChEBI" id="CHEBI:32364"/>
    </ligand>
</feature>
<dbReference type="HAMAP" id="MF_00214">
    <property type="entry name" value="AroD"/>
    <property type="match status" value="1"/>
</dbReference>
<reference evidence="7" key="1">
    <citation type="journal article" date="2019" name="Int. J. Syst. Evol. Microbiol.">
        <title>The Global Catalogue of Microorganisms (GCM) 10K type strain sequencing project: providing services to taxonomists for standard genome sequencing and annotation.</title>
        <authorList>
            <consortium name="The Broad Institute Genomics Platform"/>
            <consortium name="The Broad Institute Genome Sequencing Center for Infectious Disease"/>
            <person name="Wu L."/>
            <person name="Ma J."/>
        </authorList>
    </citation>
    <scope>NUCLEOTIDE SEQUENCE [LARGE SCALE GENOMIC DNA]</scope>
    <source>
        <strain evidence="7">CCM 8903</strain>
    </source>
</reference>
<dbReference type="InterPro" id="IPR013785">
    <property type="entry name" value="Aldolase_TIM"/>
</dbReference>
<dbReference type="EMBL" id="JBHTON010000053">
    <property type="protein sequence ID" value="MFD1486069.1"/>
    <property type="molecule type" value="Genomic_DNA"/>
</dbReference>
<gene>
    <name evidence="5 6" type="primary">aroD</name>
    <name evidence="6" type="ORF">ACFQ5J_12625</name>
</gene>
<evidence type="ECO:0000256" key="4">
    <source>
        <dbReference type="ARBA" id="ARBA00023270"/>
    </source>
</evidence>
<keyword evidence="5" id="KW-0028">Amino-acid biosynthesis</keyword>
<proteinExistence type="inferred from homology"/>
<dbReference type="CDD" id="cd00502">
    <property type="entry name" value="DHQase_I"/>
    <property type="match status" value="1"/>
</dbReference>
<comment type="subunit">
    <text evidence="5">Homodimer.</text>
</comment>
<evidence type="ECO:0000256" key="1">
    <source>
        <dbReference type="ARBA" id="ARBA00001864"/>
    </source>
</evidence>
<comment type="function">
    <text evidence="5">Involved in the third step of the chorismate pathway, which leads to the biosynthesis of aromatic amino acids. Catalyzes the cis-dehydration of 3-dehydroquinate (DHQ) and introduces the first double bond of the aromatic ring to yield 3-dehydroshikimate.</text>
</comment>
<sequence length="238" mass="24057">MGFVQQISGTMPAIAVPLTAKTAPELIAQAKAVCASPAAIAEWRVDAWPDVPLAVGQTVAAALHAANKQLLLTCRTQAQGGAFVGAVSDYGALYRRLLAISPDAVDIEAHWPVAARKALVALVHEAGAAVVASAHDFTATPTLAAGQQQLTAQAAWADVVKLATMPQTPADTLTLLALSAWAKKALPCPAIVIGMGALGQLTRVATGAFASALTFATLGAASAPGQLSVQAIVGIQEG</sequence>
<feature type="active site" description="Schiff-base intermediate with substrate" evidence="5">
    <location>
        <position position="161"/>
    </location>
</feature>
<evidence type="ECO:0000256" key="3">
    <source>
        <dbReference type="ARBA" id="ARBA00023239"/>
    </source>
</evidence>
<organism evidence="6 7">
    <name type="scientific">Lacticaseibacillus baoqingensis</name>
    <dbReference type="NCBI Taxonomy" id="2486013"/>
    <lineage>
        <taxon>Bacteria</taxon>
        <taxon>Bacillati</taxon>
        <taxon>Bacillota</taxon>
        <taxon>Bacilli</taxon>
        <taxon>Lactobacillales</taxon>
        <taxon>Lactobacillaceae</taxon>
        <taxon>Lacticaseibacillus</taxon>
    </lineage>
</organism>
<comment type="caution">
    <text evidence="5">Lacks conserved residue(s) required for the propagation of feature annotation.</text>
</comment>
<dbReference type="GO" id="GO:0003855">
    <property type="term" value="F:3-dehydroquinate dehydratase activity"/>
    <property type="evidence" value="ECO:0007669"/>
    <property type="project" value="UniProtKB-EC"/>
</dbReference>
<evidence type="ECO:0000256" key="5">
    <source>
        <dbReference type="HAMAP-Rule" id="MF_00214"/>
    </source>
</evidence>
<dbReference type="RefSeq" id="WP_125750060.1">
    <property type="nucleotide sequence ID" value="NZ_JBHTON010000053.1"/>
</dbReference>
<dbReference type="SUPFAM" id="SSF51569">
    <property type="entry name" value="Aldolase"/>
    <property type="match status" value="1"/>
</dbReference>
<evidence type="ECO:0000313" key="6">
    <source>
        <dbReference type="EMBL" id="MFD1486069.1"/>
    </source>
</evidence>
<dbReference type="PANTHER" id="PTHR43699:SF1">
    <property type="entry name" value="3-DEHYDROQUINATE DEHYDRATASE"/>
    <property type="match status" value="1"/>
</dbReference>
<feature type="binding site" evidence="5">
    <location>
        <begin position="42"/>
        <end position="44"/>
    </location>
    <ligand>
        <name>3-dehydroquinate</name>
        <dbReference type="ChEBI" id="CHEBI:32364"/>
    </ligand>
</feature>
<feature type="binding site" evidence="5">
    <location>
        <position position="75"/>
    </location>
    <ligand>
        <name>3-dehydroquinate</name>
        <dbReference type="ChEBI" id="CHEBI:32364"/>
    </ligand>
</feature>
<keyword evidence="7" id="KW-1185">Reference proteome</keyword>
<dbReference type="NCBIfam" id="TIGR01093">
    <property type="entry name" value="aroD"/>
    <property type="match status" value="1"/>
</dbReference>
<dbReference type="InterPro" id="IPR050146">
    <property type="entry name" value="Type-I_3-dehydroquinase"/>
</dbReference>
<accession>A0ABW4E836</accession>
<dbReference type="InterPro" id="IPR001381">
    <property type="entry name" value="DHquinase_I"/>
</dbReference>
<dbReference type="PANTHER" id="PTHR43699">
    <property type="entry name" value="3-DEHYDROQUINATE DEHYDRATASE"/>
    <property type="match status" value="1"/>
</dbReference>
<evidence type="ECO:0000256" key="2">
    <source>
        <dbReference type="ARBA" id="ARBA00023141"/>
    </source>
</evidence>
<comment type="similarity">
    <text evidence="5">Belongs to the type-I 3-dehydroquinase family.</text>
</comment>
<protein>
    <recommendedName>
        <fullName evidence="5">3-dehydroquinate dehydratase</fullName>
        <shortName evidence="5">3-dehydroquinase</shortName>
        <ecNumber evidence="5">4.2.1.10</ecNumber>
    </recommendedName>
    <alternativeName>
        <fullName evidence="5">Type I DHQase</fullName>
    </alternativeName>
    <alternativeName>
        <fullName evidence="5">Type I dehydroquinase</fullName>
        <shortName evidence="5">DHQ1</shortName>
    </alternativeName>
</protein>
<dbReference type="EC" id="4.2.1.10" evidence="5"/>
<name>A0ABW4E836_9LACO</name>
<evidence type="ECO:0000313" key="7">
    <source>
        <dbReference type="Proteomes" id="UP001597252"/>
    </source>
</evidence>
<keyword evidence="4 5" id="KW-0704">Schiff base</keyword>
<keyword evidence="2 5" id="KW-0057">Aromatic amino acid biosynthesis</keyword>
<comment type="pathway">
    <text evidence="5">Metabolic intermediate biosynthesis; chorismate biosynthesis; chorismate from D-erythrose 4-phosphate and phosphoenolpyruvate: step 3/7.</text>
</comment>